<evidence type="ECO:0000313" key="3">
    <source>
        <dbReference type="EMBL" id="PHT32497.1"/>
    </source>
</evidence>
<keyword evidence="1" id="KW-0328">Glycosyltransferase</keyword>
<dbReference type="OrthoDB" id="2014201at2759"/>
<dbReference type="STRING" id="33114.A0A2G2VHQ9"/>
<proteinExistence type="predicted"/>
<evidence type="ECO:0000256" key="2">
    <source>
        <dbReference type="ARBA" id="ARBA00023211"/>
    </source>
</evidence>
<evidence type="ECO:0000313" key="4">
    <source>
        <dbReference type="Proteomes" id="UP000224567"/>
    </source>
</evidence>
<evidence type="ECO:0000256" key="1">
    <source>
        <dbReference type="ARBA" id="ARBA00022676"/>
    </source>
</evidence>
<dbReference type="InterPro" id="IPR029044">
    <property type="entry name" value="Nucleotide-diphossugar_trans"/>
</dbReference>
<keyword evidence="4" id="KW-1185">Reference proteome</keyword>
<keyword evidence="2" id="KW-0464">Manganese</keyword>
<dbReference type="Gene3D" id="3.90.550.10">
    <property type="entry name" value="Spore Coat Polysaccharide Biosynthesis Protein SpsA, Chain A"/>
    <property type="match status" value="1"/>
</dbReference>
<dbReference type="SUPFAM" id="SSF53448">
    <property type="entry name" value="Nucleotide-diphospho-sugar transferases"/>
    <property type="match status" value="1"/>
</dbReference>
<dbReference type="EMBL" id="MLFT02000012">
    <property type="protein sequence ID" value="PHT32497.1"/>
    <property type="molecule type" value="Genomic_DNA"/>
</dbReference>
<gene>
    <name evidence="3" type="ORF">CQW23_28834</name>
</gene>
<protein>
    <submittedName>
        <fullName evidence="3">UDP-glucuronate:xylan alpha-glucuronosyltransferase 2</fullName>
    </submittedName>
</protein>
<organism evidence="3 4">
    <name type="scientific">Capsicum baccatum</name>
    <name type="common">Peruvian pepper</name>
    <dbReference type="NCBI Taxonomy" id="33114"/>
    <lineage>
        <taxon>Eukaryota</taxon>
        <taxon>Viridiplantae</taxon>
        <taxon>Streptophyta</taxon>
        <taxon>Embryophyta</taxon>
        <taxon>Tracheophyta</taxon>
        <taxon>Spermatophyta</taxon>
        <taxon>Magnoliopsida</taxon>
        <taxon>eudicotyledons</taxon>
        <taxon>Gunneridae</taxon>
        <taxon>Pentapetalae</taxon>
        <taxon>asterids</taxon>
        <taxon>lamiids</taxon>
        <taxon>Solanales</taxon>
        <taxon>Solanaceae</taxon>
        <taxon>Solanoideae</taxon>
        <taxon>Capsiceae</taxon>
        <taxon>Capsicum</taxon>
    </lineage>
</organism>
<dbReference type="PANTHER" id="PTHR11183">
    <property type="entry name" value="GLYCOGENIN SUBFAMILY MEMBER"/>
    <property type="match status" value="1"/>
</dbReference>
<keyword evidence="1" id="KW-0808">Transferase</keyword>
<name>A0A2G2VHQ9_CAPBA</name>
<dbReference type="InterPro" id="IPR050587">
    <property type="entry name" value="GNT1/Glycosyltrans_8"/>
</dbReference>
<dbReference type="AlphaFoldDB" id="A0A2G2VHQ9"/>
<dbReference type="Proteomes" id="UP000224567">
    <property type="component" value="Unassembled WGS sequence"/>
</dbReference>
<reference evidence="3 4" key="1">
    <citation type="journal article" date="2017" name="Genome Biol.">
        <title>New reference genome sequences of hot pepper reveal the massive evolution of plant disease-resistance genes by retroduplication.</title>
        <authorList>
            <person name="Kim S."/>
            <person name="Park J."/>
            <person name="Yeom S.I."/>
            <person name="Kim Y.M."/>
            <person name="Seo E."/>
            <person name="Kim K.T."/>
            <person name="Kim M.S."/>
            <person name="Lee J.M."/>
            <person name="Cheong K."/>
            <person name="Shin H.S."/>
            <person name="Kim S.B."/>
            <person name="Han K."/>
            <person name="Lee J."/>
            <person name="Park M."/>
            <person name="Lee H.A."/>
            <person name="Lee H.Y."/>
            <person name="Lee Y."/>
            <person name="Oh S."/>
            <person name="Lee J.H."/>
            <person name="Choi E."/>
            <person name="Choi E."/>
            <person name="Lee S.E."/>
            <person name="Jeon J."/>
            <person name="Kim H."/>
            <person name="Choi G."/>
            <person name="Song H."/>
            <person name="Lee J."/>
            <person name="Lee S.C."/>
            <person name="Kwon J.K."/>
            <person name="Lee H.Y."/>
            <person name="Koo N."/>
            <person name="Hong Y."/>
            <person name="Kim R.W."/>
            <person name="Kang W.H."/>
            <person name="Huh J.H."/>
            <person name="Kang B.C."/>
            <person name="Yang T.J."/>
            <person name="Lee Y.H."/>
            <person name="Bennetzen J.L."/>
            <person name="Choi D."/>
        </authorList>
    </citation>
    <scope>NUCLEOTIDE SEQUENCE [LARGE SCALE GENOMIC DNA]</scope>
    <source>
        <strain evidence="4">cv. PBC81</strain>
    </source>
</reference>
<comment type="caution">
    <text evidence="3">The sequence shown here is derived from an EMBL/GenBank/DDBJ whole genome shotgun (WGS) entry which is preliminary data.</text>
</comment>
<reference evidence="4" key="2">
    <citation type="journal article" date="2017" name="J. Anim. Genet.">
        <title>Multiple reference genome sequences of hot pepper reveal the massive evolution of plant disease resistance genes by retroduplication.</title>
        <authorList>
            <person name="Kim S."/>
            <person name="Park J."/>
            <person name="Yeom S.-I."/>
            <person name="Kim Y.-M."/>
            <person name="Seo E."/>
            <person name="Kim K.-T."/>
            <person name="Kim M.-S."/>
            <person name="Lee J.M."/>
            <person name="Cheong K."/>
            <person name="Shin H.-S."/>
            <person name="Kim S.-B."/>
            <person name="Han K."/>
            <person name="Lee J."/>
            <person name="Park M."/>
            <person name="Lee H.-A."/>
            <person name="Lee H.-Y."/>
            <person name="Lee Y."/>
            <person name="Oh S."/>
            <person name="Lee J.H."/>
            <person name="Choi E."/>
            <person name="Choi E."/>
            <person name="Lee S.E."/>
            <person name="Jeon J."/>
            <person name="Kim H."/>
            <person name="Choi G."/>
            <person name="Song H."/>
            <person name="Lee J."/>
            <person name="Lee S.-C."/>
            <person name="Kwon J.-K."/>
            <person name="Lee H.-Y."/>
            <person name="Koo N."/>
            <person name="Hong Y."/>
            <person name="Kim R.W."/>
            <person name="Kang W.-H."/>
            <person name="Huh J.H."/>
            <person name="Kang B.-C."/>
            <person name="Yang T.-J."/>
            <person name="Lee Y.-H."/>
            <person name="Bennetzen J.L."/>
            <person name="Choi D."/>
        </authorList>
    </citation>
    <scope>NUCLEOTIDE SEQUENCE [LARGE SCALE GENOMIC DNA]</scope>
    <source>
        <strain evidence="4">cv. PBC81</strain>
    </source>
</reference>
<sequence length="135" mass="15497">MNEVYDVSSHIKTITSTTNRKAYATVLHSSEDYACDGLTLAQSLVKMGTKHDLILLLDTSISAPKRKALARVGWKLRFIKRTRNPRAKMNTYNEYNYSKLRLWQLTDYDQIIFVTSIFSSVCPTYRLRVGLNLDG</sequence>
<accession>A0A2G2VHQ9</accession>
<dbReference type="GO" id="GO:0016757">
    <property type="term" value="F:glycosyltransferase activity"/>
    <property type="evidence" value="ECO:0007669"/>
    <property type="project" value="UniProtKB-KW"/>
</dbReference>